<dbReference type="EMBL" id="QGQD01000045">
    <property type="protein sequence ID" value="TLD00949.1"/>
    <property type="molecule type" value="Genomic_DNA"/>
</dbReference>
<dbReference type="RefSeq" id="WP_027293608.1">
    <property type="nucleotide sequence ID" value="NZ_JTGN01000001.1"/>
</dbReference>
<organism evidence="2 3">
    <name type="scientific">Robinsoniella peoriensis</name>
    <dbReference type="NCBI Taxonomy" id="180332"/>
    <lineage>
        <taxon>Bacteria</taxon>
        <taxon>Bacillati</taxon>
        <taxon>Bacillota</taxon>
        <taxon>Clostridia</taxon>
        <taxon>Lachnospirales</taxon>
        <taxon>Lachnospiraceae</taxon>
        <taxon>Robinsoniella</taxon>
    </lineage>
</organism>
<feature type="signal peptide" evidence="1">
    <location>
        <begin position="1"/>
        <end position="24"/>
    </location>
</feature>
<keyword evidence="3" id="KW-1185">Reference proteome</keyword>
<dbReference type="Proteomes" id="UP000306509">
    <property type="component" value="Unassembled WGS sequence"/>
</dbReference>
<gene>
    <name evidence="2" type="ORF">DSM106044_02149</name>
</gene>
<proteinExistence type="predicted"/>
<comment type="caution">
    <text evidence="2">The sequence shown here is derived from an EMBL/GenBank/DDBJ whole genome shotgun (WGS) entry which is preliminary data.</text>
</comment>
<protein>
    <recommendedName>
        <fullName evidence="4">WxL domain-containing protein</fullName>
    </recommendedName>
</protein>
<feature type="chain" id="PRO_5020833329" description="WxL domain-containing protein" evidence="1">
    <location>
        <begin position="25"/>
        <end position="264"/>
    </location>
</feature>
<evidence type="ECO:0008006" key="4">
    <source>
        <dbReference type="Google" id="ProtNLM"/>
    </source>
</evidence>
<evidence type="ECO:0000256" key="1">
    <source>
        <dbReference type="SAM" id="SignalP"/>
    </source>
</evidence>
<name>A0A4U8Q8S4_9FIRM</name>
<reference evidence="2 3" key="1">
    <citation type="journal article" date="2019" name="Anaerobe">
        <title>Detection of Robinsoniella peoriensis in multiple bone samples of a trauma patient.</title>
        <authorList>
            <person name="Schrottner P."/>
            <person name="Hartwich K."/>
            <person name="Bunk B."/>
            <person name="Schober I."/>
            <person name="Helbig S."/>
            <person name="Rudolph W.W."/>
            <person name="Gunzer F."/>
        </authorList>
    </citation>
    <scope>NUCLEOTIDE SEQUENCE [LARGE SCALE GENOMIC DNA]</scope>
    <source>
        <strain evidence="2 3">DSM 106044</strain>
    </source>
</reference>
<dbReference type="STRING" id="180332.GCA_000797495_03946"/>
<dbReference type="AlphaFoldDB" id="A0A4U8Q8S4"/>
<evidence type="ECO:0000313" key="2">
    <source>
        <dbReference type="EMBL" id="TLD00949.1"/>
    </source>
</evidence>
<accession>A0A4U8Q8S4</accession>
<sequence precursor="true">MLKKLAKIAIITCLTASMSITAFAATGAEATSPAGSGEAGASTGAGTISKASGAADFTTDDGFDGEAADNTDINVWAKVTDKGTIVYKVDLAWGAMKFEYTSGSGVWDPDTHTYNGGAGQAEWTETGYLDGTNNKLDITNHSNGGIDAGLAFSLAGTPFNASSISDNAVVGNFFATNANAVTASQKLTGTYSAGTVSAVTNSIDKVQLPTADNSGSAAAGTETKAEAYFAFSGTPDEGKGAELDNFKKVGVITVTIAPTPAQVP</sequence>
<evidence type="ECO:0000313" key="3">
    <source>
        <dbReference type="Proteomes" id="UP000306509"/>
    </source>
</evidence>
<keyword evidence="1" id="KW-0732">Signal</keyword>